<dbReference type="EMBL" id="JARIHO010000053">
    <property type="protein sequence ID" value="KAJ7320891.1"/>
    <property type="molecule type" value="Genomic_DNA"/>
</dbReference>
<organism evidence="1 2">
    <name type="scientific">Mycena albidolilacea</name>
    <dbReference type="NCBI Taxonomy" id="1033008"/>
    <lineage>
        <taxon>Eukaryota</taxon>
        <taxon>Fungi</taxon>
        <taxon>Dikarya</taxon>
        <taxon>Basidiomycota</taxon>
        <taxon>Agaricomycotina</taxon>
        <taxon>Agaricomycetes</taxon>
        <taxon>Agaricomycetidae</taxon>
        <taxon>Agaricales</taxon>
        <taxon>Marasmiineae</taxon>
        <taxon>Mycenaceae</taxon>
        <taxon>Mycena</taxon>
    </lineage>
</organism>
<dbReference type="AlphaFoldDB" id="A0AAD7EFG0"/>
<evidence type="ECO:0000313" key="2">
    <source>
        <dbReference type="Proteomes" id="UP001218218"/>
    </source>
</evidence>
<reference evidence="1" key="1">
    <citation type="submission" date="2023-03" db="EMBL/GenBank/DDBJ databases">
        <title>Massive genome expansion in bonnet fungi (Mycena s.s.) driven by repeated elements and novel gene families across ecological guilds.</title>
        <authorList>
            <consortium name="Lawrence Berkeley National Laboratory"/>
            <person name="Harder C.B."/>
            <person name="Miyauchi S."/>
            <person name="Viragh M."/>
            <person name="Kuo A."/>
            <person name="Thoen E."/>
            <person name="Andreopoulos B."/>
            <person name="Lu D."/>
            <person name="Skrede I."/>
            <person name="Drula E."/>
            <person name="Henrissat B."/>
            <person name="Morin E."/>
            <person name="Kohler A."/>
            <person name="Barry K."/>
            <person name="LaButti K."/>
            <person name="Morin E."/>
            <person name="Salamov A."/>
            <person name="Lipzen A."/>
            <person name="Mereny Z."/>
            <person name="Hegedus B."/>
            <person name="Baldrian P."/>
            <person name="Stursova M."/>
            <person name="Weitz H."/>
            <person name="Taylor A."/>
            <person name="Grigoriev I.V."/>
            <person name="Nagy L.G."/>
            <person name="Martin F."/>
            <person name="Kauserud H."/>
        </authorList>
    </citation>
    <scope>NUCLEOTIDE SEQUENCE</scope>
    <source>
        <strain evidence="1">CBHHK002</strain>
    </source>
</reference>
<name>A0AAD7EFG0_9AGAR</name>
<proteinExistence type="predicted"/>
<dbReference type="Proteomes" id="UP001218218">
    <property type="component" value="Unassembled WGS sequence"/>
</dbReference>
<comment type="caution">
    <text evidence="1">The sequence shown here is derived from an EMBL/GenBank/DDBJ whole genome shotgun (WGS) entry which is preliminary data.</text>
</comment>
<sequence>MSGLSSAPRATPRALFELAIHRIPTLALYRNLLRHAPDDNSRFVPPYDISFDNTSMQLVTQGIPNASEGDVKQRAIFTRYSRLIAAKVTSQAWQARLRSRPNLTGTLVTEPTLCNPPLPRMKPQPPAISQIILTRMRTRIRRVARAEQLDQDMHDLRREAAFEDDVARAAGGCFFQRVYSGDAQSEWPRAELEVLLARDIARPQMPVSSALAATLRAARREKVANKTQERRGEILRCTVRRARQGPPAHVLVRMTAAELRADQIIRGVGEAGYVGMVKRRMGVKLRDGGRALARENGTDLEGERLQRLKEMETEYWVEKNRRMRQKLDVQ</sequence>
<accession>A0AAD7EFG0</accession>
<gene>
    <name evidence="1" type="ORF">DFH08DRAFT_1034772</name>
</gene>
<protein>
    <submittedName>
        <fullName evidence="1">Uncharacterized protein</fullName>
    </submittedName>
</protein>
<keyword evidence="2" id="KW-1185">Reference proteome</keyword>
<evidence type="ECO:0000313" key="1">
    <source>
        <dbReference type="EMBL" id="KAJ7320891.1"/>
    </source>
</evidence>